<dbReference type="EMBL" id="NOXX01000147">
    <property type="protein sequence ID" value="OYQ47224.1"/>
    <property type="molecule type" value="Genomic_DNA"/>
</dbReference>
<proteinExistence type="predicted"/>
<evidence type="ECO:0000313" key="3">
    <source>
        <dbReference type="Proteomes" id="UP000216035"/>
    </source>
</evidence>
<comment type="caution">
    <text evidence="2">The sequence shown here is derived from an EMBL/GenBank/DDBJ whole genome shotgun (WGS) entry which is preliminary data.</text>
</comment>
<dbReference type="Proteomes" id="UP000216035">
    <property type="component" value="Unassembled WGS sequence"/>
</dbReference>
<evidence type="ECO:0000313" key="2">
    <source>
        <dbReference type="EMBL" id="OYQ47224.1"/>
    </source>
</evidence>
<accession>A0A256A2B2</accession>
<sequence>MRNCWFLFLRVHEKRLSLTENNPFAGIATVAKPHPVTTNAKKTTTVNKMNDRNLMPTAHSGTFACPNPQATASQAKEPEFLPTHRN</sequence>
<feature type="region of interest" description="Disordered" evidence="1">
    <location>
        <begin position="51"/>
        <end position="86"/>
    </location>
</feature>
<keyword evidence="3" id="KW-1185">Reference proteome</keyword>
<dbReference type="AlphaFoldDB" id="A0A256A2B2"/>
<protein>
    <submittedName>
        <fullName evidence="2">Uncharacterized protein</fullName>
    </submittedName>
</protein>
<name>A0A256A2B2_9FLAO</name>
<gene>
    <name evidence="2" type="ORF">CHX27_03315</name>
</gene>
<reference evidence="2 3" key="1">
    <citation type="submission" date="2017-07" db="EMBL/GenBank/DDBJ databases">
        <title>Flavobacterium cyanobacteriorum sp. nov., isolated from cyanobacterial aggregates in a eutrophic lake.</title>
        <authorList>
            <person name="Cai H."/>
        </authorList>
    </citation>
    <scope>NUCLEOTIDE SEQUENCE [LARGE SCALE GENOMIC DNA]</scope>
    <source>
        <strain evidence="2 3">TH167</strain>
    </source>
</reference>
<organism evidence="2 3">
    <name type="scientific">Flavobacterium aurantiibacter</name>
    <dbReference type="NCBI Taxonomy" id="2023067"/>
    <lineage>
        <taxon>Bacteria</taxon>
        <taxon>Pseudomonadati</taxon>
        <taxon>Bacteroidota</taxon>
        <taxon>Flavobacteriia</taxon>
        <taxon>Flavobacteriales</taxon>
        <taxon>Flavobacteriaceae</taxon>
        <taxon>Flavobacterium</taxon>
    </lineage>
</organism>
<evidence type="ECO:0000256" key="1">
    <source>
        <dbReference type="SAM" id="MobiDB-lite"/>
    </source>
</evidence>